<name>A0A0E2Q2T4_STRTR</name>
<evidence type="ECO:0000313" key="2">
    <source>
        <dbReference type="Proteomes" id="UP000024559"/>
    </source>
</evidence>
<dbReference type="AlphaFoldDB" id="A0A0E2Q2T4"/>
<reference evidence="2" key="1">
    <citation type="submission" date="2013-12" db="EMBL/GenBank/DDBJ databases">
        <title>Genome sequences of Streptococcus thermophilus strains MTH17CL396 and M17PTZA496 isolated from Fontina cheese in Valle d'Aosta region (Italy).</title>
        <authorList>
            <person name="Treu L."/>
            <person name="Giacomini A."/>
            <person name="Corich V."/>
            <person name="Vendramin V."/>
            <person name="Bovo B."/>
        </authorList>
    </citation>
    <scope>NUCLEOTIDE SEQUENCE [LARGE SCALE GENOMIC DNA]</scope>
    <source>
        <strain evidence="2">M17PTZA496</strain>
    </source>
</reference>
<accession>A0A0E2Q2T4</accession>
<comment type="caution">
    <text evidence="1">The sequence shown here is derived from an EMBL/GenBank/DDBJ whole genome shotgun (WGS) entry which is preliminary data.</text>
</comment>
<dbReference type="Proteomes" id="UP000024559">
    <property type="component" value="Chromosome"/>
</dbReference>
<protein>
    <recommendedName>
        <fullName evidence="3">Phage protein</fullName>
    </recommendedName>
</protein>
<evidence type="ECO:0008006" key="3">
    <source>
        <dbReference type="Google" id="ProtNLM"/>
    </source>
</evidence>
<dbReference type="InterPro" id="IPR024410">
    <property type="entry name" value="Phage_TAC_12"/>
</dbReference>
<dbReference type="Pfam" id="PF12363">
    <property type="entry name" value="Phage_TAC_12"/>
    <property type="match status" value="1"/>
</dbReference>
<sequence length="117" mass="13199">MNTITIENKDYTLTYGFEFIRELDKRYAVSDGGVSFGFGVQHAVVDLQQKNPVILLDIIQAATITERQKPSVKGIEAYVIAEAENDRLDSLFDDFLSELRTQPLTKATVKRVEEATE</sequence>
<evidence type="ECO:0000313" key="1">
    <source>
        <dbReference type="EMBL" id="ETW90655.1"/>
    </source>
</evidence>
<dbReference type="RefSeq" id="WP_084828644.1">
    <property type="nucleotide sequence ID" value="NZ_CM002372.1"/>
</dbReference>
<dbReference type="EMBL" id="AZJT01000023">
    <property type="protein sequence ID" value="ETW90655.1"/>
    <property type="molecule type" value="Genomic_DNA"/>
</dbReference>
<gene>
    <name evidence="1" type="ORF">X841_03750</name>
</gene>
<dbReference type="HOGENOM" id="CLU_144209_0_0_9"/>
<proteinExistence type="predicted"/>
<organism evidence="1 2">
    <name type="scientific">Streptococcus thermophilus M17PTZA496</name>
    <dbReference type="NCBI Taxonomy" id="1433289"/>
    <lineage>
        <taxon>Bacteria</taxon>
        <taxon>Bacillati</taxon>
        <taxon>Bacillota</taxon>
        <taxon>Bacilli</taxon>
        <taxon>Lactobacillales</taxon>
        <taxon>Streptococcaceae</taxon>
        <taxon>Streptococcus</taxon>
    </lineage>
</organism>
<dbReference type="PATRIC" id="fig|1433289.7.peg.756"/>